<dbReference type="Pfam" id="PF09388">
    <property type="entry name" value="SpoOE-like"/>
    <property type="match status" value="1"/>
</dbReference>
<reference evidence="1 2" key="1">
    <citation type="submission" date="2019-11" db="EMBL/GenBank/DDBJ databases">
        <title>Bacillus idriensis genome.</title>
        <authorList>
            <person name="Konopka E.N."/>
            <person name="Newman J.D."/>
        </authorList>
    </citation>
    <scope>NUCLEOTIDE SEQUENCE [LARGE SCALE GENOMIC DNA]</scope>
    <source>
        <strain evidence="1 2">DSM 19097</strain>
    </source>
</reference>
<proteinExistence type="predicted"/>
<dbReference type="EMBL" id="WKKF01000002">
    <property type="protein sequence ID" value="MRX54820.1"/>
    <property type="molecule type" value="Genomic_DNA"/>
</dbReference>
<gene>
    <name evidence="1" type="ORF">GJU41_12630</name>
</gene>
<name>A0A6I2M9E4_9BACI</name>
<comment type="caution">
    <text evidence="1">The sequence shown here is derived from an EMBL/GenBank/DDBJ whole genome shotgun (WGS) entry which is preliminary data.</text>
</comment>
<organism evidence="1 2">
    <name type="scientific">Metabacillus idriensis</name>
    <dbReference type="NCBI Taxonomy" id="324768"/>
    <lineage>
        <taxon>Bacteria</taxon>
        <taxon>Bacillati</taxon>
        <taxon>Bacillota</taxon>
        <taxon>Bacilli</taxon>
        <taxon>Bacillales</taxon>
        <taxon>Bacillaceae</taxon>
        <taxon>Metabacillus</taxon>
    </lineage>
</organism>
<evidence type="ECO:0000313" key="1">
    <source>
        <dbReference type="EMBL" id="MRX54820.1"/>
    </source>
</evidence>
<dbReference type="InterPro" id="IPR018540">
    <property type="entry name" value="Spo0E-like"/>
</dbReference>
<sequence>MIEIAEKQGFSSPDTLLYSQKLDKVIFEYQRCTSLNSSAIERRNSPALSNF</sequence>
<protein>
    <submittedName>
        <fullName evidence="1">Spo0E family sporulation regulatory protein-aspartic acid phosphatase</fullName>
    </submittedName>
</protein>
<dbReference type="InterPro" id="IPR037208">
    <property type="entry name" value="Spo0E-like_sf"/>
</dbReference>
<dbReference type="GO" id="GO:0046983">
    <property type="term" value="F:protein dimerization activity"/>
    <property type="evidence" value="ECO:0007669"/>
    <property type="project" value="InterPro"/>
</dbReference>
<evidence type="ECO:0000313" key="2">
    <source>
        <dbReference type="Proteomes" id="UP000441585"/>
    </source>
</evidence>
<keyword evidence="2" id="KW-1185">Reference proteome</keyword>
<dbReference type="InterPro" id="IPR036638">
    <property type="entry name" value="HLH_DNA-bd_sf"/>
</dbReference>
<accession>A0A6I2M9E4</accession>
<dbReference type="SUPFAM" id="SSF140500">
    <property type="entry name" value="BAS1536-like"/>
    <property type="match status" value="1"/>
</dbReference>
<dbReference type="AlphaFoldDB" id="A0A6I2M9E4"/>
<dbReference type="Gene3D" id="4.10.280.10">
    <property type="entry name" value="Helix-loop-helix DNA-binding domain"/>
    <property type="match status" value="1"/>
</dbReference>
<dbReference type="Proteomes" id="UP000441585">
    <property type="component" value="Unassembled WGS sequence"/>
</dbReference>
<dbReference type="GO" id="GO:0043937">
    <property type="term" value="P:regulation of sporulation"/>
    <property type="evidence" value="ECO:0007669"/>
    <property type="project" value="InterPro"/>
</dbReference>